<keyword evidence="2" id="KW-0689">Ribosomal protein</keyword>
<reference evidence="3" key="1">
    <citation type="submission" date="2017-04" db="EMBL/GenBank/DDBJ databases">
        <authorList>
            <person name="Varghese N."/>
            <person name="Submissions S."/>
        </authorList>
    </citation>
    <scope>NUCLEOTIDE SEQUENCE [LARGE SCALE GENOMIC DNA]</scope>
    <source>
        <strain evidence="3">N3/975</strain>
    </source>
</reference>
<protein>
    <submittedName>
        <fullName evidence="2">Large subunit ribosomal protein L7/L12</fullName>
    </submittedName>
</protein>
<accession>A0A1X7H0H3</accession>
<dbReference type="EMBL" id="LT840184">
    <property type="protein sequence ID" value="SMF77505.1"/>
    <property type="molecule type" value="Genomic_DNA"/>
</dbReference>
<dbReference type="RefSeq" id="WP_208918381.1">
    <property type="nucleotide sequence ID" value="NZ_LT840184.1"/>
</dbReference>
<feature type="transmembrane region" description="Helical" evidence="1">
    <location>
        <begin position="6"/>
        <end position="24"/>
    </location>
</feature>
<gene>
    <name evidence="2" type="ORF">SAMN05661091_1450</name>
</gene>
<keyword evidence="1" id="KW-0812">Transmembrane</keyword>
<name>A0A1X7H0H3_9BACL</name>
<dbReference type="GO" id="GO:0005840">
    <property type="term" value="C:ribosome"/>
    <property type="evidence" value="ECO:0007669"/>
    <property type="project" value="UniProtKB-KW"/>
</dbReference>
<evidence type="ECO:0000256" key="1">
    <source>
        <dbReference type="SAM" id="Phobius"/>
    </source>
</evidence>
<dbReference type="AlphaFoldDB" id="A0A1X7H0H3"/>
<keyword evidence="2" id="KW-0687">Ribonucleoprotein</keyword>
<evidence type="ECO:0000313" key="2">
    <source>
        <dbReference type="EMBL" id="SMF77505.1"/>
    </source>
</evidence>
<keyword evidence="1" id="KW-1133">Transmembrane helix</keyword>
<dbReference type="Proteomes" id="UP000192940">
    <property type="component" value="Chromosome I"/>
</dbReference>
<keyword evidence="1" id="KW-0472">Membrane</keyword>
<proteinExistence type="predicted"/>
<organism evidence="2 3">
    <name type="scientific">Paenibacillus uliginis N3/975</name>
    <dbReference type="NCBI Taxonomy" id="1313296"/>
    <lineage>
        <taxon>Bacteria</taxon>
        <taxon>Bacillati</taxon>
        <taxon>Bacillota</taxon>
        <taxon>Bacilli</taxon>
        <taxon>Bacillales</taxon>
        <taxon>Paenibacillaceae</taxon>
        <taxon>Paenibacillus</taxon>
    </lineage>
</organism>
<sequence>METTEIIAIAALILSLLLLIKVFSLQSKLNDIQSDLEWMKNRPENPQTYKSVTPVVSEPNTYGIDADLEERLRVLLTSDQKIKAIKMLREARGISLLEAKNYVDNMERNQ</sequence>
<dbReference type="InterPro" id="IPR014719">
    <property type="entry name" value="Ribosomal_bL12_C/ClpS-like"/>
</dbReference>
<evidence type="ECO:0000313" key="3">
    <source>
        <dbReference type="Proteomes" id="UP000192940"/>
    </source>
</evidence>
<dbReference type="Gene3D" id="3.30.1390.10">
    <property type="match status" value="1"/>
</dbReference>
<dbReference type="SUPFAM" id="SSF54736">
    <property type="entry name" value="ClpS-like"/>
    <property type="match status" value="1"/>
</dbReference>
<keyword evidence="3" id="KW-1185">Reference proteome</keyword>